<dbReference type="GO" id="GO:0016787">
    <property type="term" value="F:hydrolase activity"/>
    <property type="evidence" value="ECO:0007669"/>
    <property type="project" value="UniProtKB-KW"/>
</dbReference>
<dbReference type="InterPro" id="IPR000086">
    <property type="entry name" value="NUDIX_hydrolase_dom"/>
</dbReference>
<keyword evidence="3" id="KW-0460">Magnesium</keyword>
<gene>
    <name evidence="6" type="ORF">H1191_07545</name>
</gene>
<keyword evidence="7" id="KW-1185">Reference proteome</keyword>
<evidence type="ECO:0000256" key="1">
    <source>
        <dbReference type="ARBA" id="ARBA00001946"/>
    </source>
</evidence>
<dbReference type="AlphaFoldDB" id="A0A7W1WQE3"/>
<organism evidence="6 7">
    <name type="scientific">Paenactinomyces guangxiensis</name>
    <dbReference type="NCBI Taxonomy" id="1490290"/>
    <lineage>
        <taxon>Bacteria</taxon>
        <taxon>Bacillati</taxon>
        <taxon>Bacillota</taxon>
        <taxon>Bacilli</taxon>
        <taxon>Bacillales</taxon>
        <taxon>Thermoactinomycetaceae</taxon>
        <taxon>Paenactinomyces</taxon>
    </lineage>
</organism>
<evidence type="ECO:0000259" key="5">
    <source>
        <dbReference type="PROSITE" id="PS51462"/>
    </source>
</evidence>
<evidence type="ECO:0000256" key="4">
    <source>
        <dbReference type="RuleBase" id="RU003476"/>
    </source>
</evidence>
<dbReference type="InterPro" id="IPR015797">
    <property type="entry name" value="NUDIX_hydrolase-like_dom_sf"/>
</dbReference>
<dbReference type="Pfam" id="PF00293">
    <property type="entry name" value="NUDIX"/>
    <property type="match status" value="1"/>
</dbReference>
<dbReference type="PANTHER" id="PTHR43046">
    <property type="entry name" value="GDP-MANNOSE MANNOSYL HYDROLASE"/>
    <property type="match status" value="1"/>
</dbReference>
<comment type="cofactor">
    <cofactor evidence="1">
        <name>Mg(2+)</name>
        <dbReference type="ChEBI" id="CHEBI:18420"/>
    </cofactor>
</comment>
<dbReference type="PANTHER" id="PTHR43046:SF12">
    <property type="entry name" value="GDP-MANNOSE MANNOSYL HYDROLASE"/>
    <property type="match status" value="1"/>
</dbReference>
<evidence type="ECO:0000313" key="6">
    <source>
        <dbReference type="EMBL" id="MBA4494157.1"/>
    </source>
</evidence>
<keyword evidence="2 4" id="KW-0378">Hydrolase</keyword>
<evidence type="ECO:0000313" key="7">
    <source>
        <dbReference type="Proteomes" id="UP000535491"/>
    </source>
</evidence>
<dbReference type="Proteomes" id="UP000535491">
    <property type="component" value="Unassembled WGS sequence"/>
</dbReference>
<dbReference type="SUPFAM" id="SSF55811">
    <property type="entry name" value="Nudix"/>
    <property type="match status" value="1"/>
</dbReference>
<dbReference type="PROSITE" id="PS00893">
    <property type="entry name" value="NUDIX_BOX"/>
    <property type="match status" value="1"/>
</dbReference>
<accession>A0A7W1WQE3</accession>
<proteinExistence type="inferred from homology"/>
<dbReference type="PRINTS" id="PR00502">
    <property type="entry name" value="NUDIXFAMILY"/>
</dbReference>
<dbReference type="Gene3D" id="3.90.79.10">
    <property type="entry name" value="Nucleoside Triphosphate Pyrophosphohydrolase"/>
    <property type="match status" value="1"/>
</dbReference>
<dbReference type="PROSITE" id="PS51462">
    <property type="entry name" value="NUDIX"/>
    <property type="match status" value="1"/>
</dbReference>
<comment type="caution">
    <text evidence="6">The sequence shown here is derived from an EMBL/GenBank/DDBJ whole genome shotgun (WGS) entry which is preliminary data.</text>
</comment>
<evidence type="ECO:0000256" key="3">
    <source>
        <dbReference type="ARBA" id="ARBA00022842"/>
    </source>
</evidence>
<dbReference type="EMBL" id="JACEIQ010000005">
    <property type="protein sequence ID" value="MBA4494157.1"/>
    <property type="molecule type" value="Genomic_DNA"/>
</dbReference>
<name>A0A7W1WQE3_9BACL</name>
<reference evidence="6 7" key="1">
    <citation type="submission" date="2020-07" db="EMBL/GenBank/DDBJ databases">
        <authorList>
            <person name="Feng H."/>
        </authorList>
    </citation>
    <scope>NUCLEOTIDE SEQUENCE [LARGE SCALE GENOMIC DNA]</scope>
    <source>
        <strain evidence="7">s-10</strain>
    </source>
</reference>
<comment type="similarity">
    <text evidence="4">Belongs to the Nudix hydrolase family.</text>
</comment>
<evidence type="ECO:0000256" key="2">
    <source>
        <dbReference type="ARBA" id="ARBA00022801"/>
    </source>
</evidence>
<dbReference type="InterPro" id="IPR020084">
    <property type="entry name" value="NUDIX_hydrolase_CS"/>
</dbReference>
<dbReference type="CDD" id="cd02883">
    <property type="entry name" value="NUDIX_Hydrolase"/>
    <property type="match status" value="1"/>
</dbReference>
<dbReference type="InterPro" id="IPR020476">
    <property type="entry name" value="Nudix_hydrolase"/>
</dbReference>
<feature type="domain" description="Nudix hydrolase" evidence="5">
    <location>
        <begin position="2"/>
        <end position="123"/>
    </location>
</feature>
<protein>
    <submittedName>
        <fullName evidence="6">NUDIX hydrolase</fullName>
    </submittedName>
</protein>
<sequence>MARVDVVYTLVVDKEKEKVLMVLNKTAWSLPGGKREDGETLGQAAVREAMEETGFDIKIGEIVHISEKFVRDHALFITFRAEIVGGRMQTDDSEIQCVEWKSIDEADRLMPYYHGIRSLLKNSAPYHIE</sequence>